<comment type="similarity">
    <text evidence="1">Belongs to the iron/manganese superoxide dismutase family.</text>
</comment>
<dbReference type="InterPro" id="IPR036314">
    <property type="entry name" value="SOD_C_sf"/>
</dbReference>
<proteinExistence type="inferred from homology"/>
<keyword evidence="7" id="KW-1185">Reference proteome</keyword>
<dbReference type="Gene3D" id="3.55.40.20">
    <property type="entry name" value="Iron/manganese superoxide dismutase, C-terminal domain"/>
    <property type="match status" value="1"/>
</dbReference>
<dbReference type="InterPro" id="IPR050265">
    <property type="entry name" value="Fe/Mn_Superoxide_Dismutase"/>
</dbReference>
<gene>
    <name evidence="6" type="ORF">M2350_000490</name>
</gene>
<evidence type="ECO:0000256" key="3">
    <source>
        <dbReference type="ARBA" id="ARBA00022723"/>
    </source>
</evidence>
<dbReference type="SUPFAM" id="SSF54719">
    <property type="entry name" value="Fe,Mn superoxide dismutase (SOD), C-terminal domain"/>
    <property type="match status" value="1"/>
</dbReference>
<evidence type="ECO:0000256" key="1">
    <source>
        <dbReference type="ARBA" id="ARBA00008714"/>
    </source>
</evidence>
<evidence type="ECO:0000256" key="2">
    <source>
        <dbReference type="ARBA" id="ARBA00012682"/>
    </source>
</evidence>
<name>A0ABT2EJH0_9BACT</name>
<dbReference type="RefSeq" id="WP_259093451.1">
    <property type="nucleotide sequence ID" value="NZ_CP130454.1"/>
</dbReference>
<dbReference type="EC" id="1.15.1.1" evidence="2"/>
<keyword evidence="3" id="KW-0479">Metal-binding</keyword>
<keyword evidence="4 6" id="KW-0560">Oxidoreductase</keyword>
<reference evidence="6 7" key="1">
    <citation type="submission" date="2022-08" db="EMBL/GenBank/DDBJ databases">
        <title>Bacterial and archaeal communities from various locations to study Microbial Dark Matter (Phase II).</title>
        <authorList>
            <person name="Stepanauskas R."/>
        </authorList>
    </citation>
    <scope>NUCLEOTIDE SEQUENCE [LARGE SCALE GENOMIC DNA]</scope>
    <source>
        <strain evidence="6 7">PD1</strain>
    </source>
</reference>
<dbReference type="Proteomes" id="UP001204798">
    <property type="component" value="Unassembled WGS sequence"/>
</dbReference>
<feature type="domain" description="Manganese/iron superoxide dismutase C-terminal" evidence="5">
    <location>
        <begin position="103"/>
        <end position="201"/>
    </location>
</feature>
<dbReference type="PIRSF" id="PIRSF000349">
    <property type="entry name" value="SODismutase"/>
    <property type="match status" value="1"/>
</dbReference>
<protein>
    <recommendedName>
        <fullName evidence="2">superoxide dismutase</fullName>
        <ecNumber evidence="2">1.15.1.1</ecNumber>
    </recommendedName>
</protein>
<dbReference type="GO" id="GO:0004784">
    <property type="term" value="F:superoxide dismutase activity"/>
    <property type="evidence" value="ECO:0007669"/>
    <property type="project" value="UniProtKB-EC"/>
</dbReference>
<evidence type="ECO:0000313" key="7">
    <source>
        <dbReference type="Proteomes" id="UP001204798"/>
    </source>
</evidence>
<dbReference type="SUPFAM" id="SSF46609">
    <property type="entry name" value="Fe,Mn superoxide dismutase (SOD), N-terminal domain"/>
    <property type="match status" value="1"/>
</dbReference>
<evidence type="ECO:0000259" key="5">
    <source>
        <dbReference type="Pfam" id="PF02777"/>
    </source>
</evidence>
<dbReference type="InterPro" id="IPR036324">
    <property type="entry name" value="Mn/Fe_SOD_N_sf"/>
</dbReference>
<organism evidence="6 7">
    <name type="scientific">Candidatus Fervidibacter sacchari</name>
    <dbReference type="NCBI Taxonomy" id="1448929"/>
    <lineage>
        <taxon>Bacteria</taxon>
        <taxon>Candidatus Fervidibacterota</taxon>
        <taxon>Candidatus Fervidibacter</taxon>
    </lineage>
</organism>
<dbReference type="PANTHER" id="PTHR11404:SF6">
    <property type="entry name" value="SUPEROXIDE DISMUTASE [MN], MITOCHONDRIAL"/>
    <property type="match status" value="1"/>
</dbReference>
<evidence type="ECO:0000313" key="6">
    <source>
        <dbReference type="EMBL" id="MCS3918093.1"/>
    </source>
</evidence>
<dbReference type="InterPro" id="IPR019832">
    <property type="entry name" value="Mn/Fe_SOD_C"/>
</dbReference>
<accession>A0ABT2EJH0</accession>
<dbReference type="EMBL" id="JANUCP010000001">
    <property type="protein sequence ID" value="MCS3918093.1"/>
    <property type="molecule type" value="Genomic_DNA"/>
</dbReference>
<dbReference type="Gene3D" id="1.10.287.990">
    <property type="entry name" value="Fe,Mn superoxide dismutase (SOD) domain"/>
    <property type="match status" value="1"/>
</dbReference>
<evidence type="ECO:0000256" key="4">
    <source>
        <dbReference type="ARBA" id="ARBA00023002"/>
    </source>
</evidence>
<sequence length="221" mass="25466">MPFRPLQAKDWAKIKPSLHTMEGISEKTMVEHYKLYQGYVAKYNEIMALIEQLPPEELTPPKPNPTYSQIRVLKVELTRAIGGVKNHELYFSNLGGKGGEPPAELRQQIEKDFGSYERFLQEFKATAIAARGWAWLAWDYDFERLMIYIGDEQNTFPVWNATPILACDMFEHAFVIDFGTNRAAYVDTFFRNLDWEDVAARFEAVRKVAPQAPKFGVEFSS</sequence>
<dbReference type="Pfam" id="PF02777">
    <property type="entry name" value="Sod_Fe_C"/>
    <property type="match status" value="1"/>
</dbReference>
<comment type="caution">
    <text evidence="6">The sequence shown here is derived from an EMBL/GenBank/DDBJ whole genome shotgun (WGS) entry which is preliminary data.</text>
</comment>
<dbReference type="PANTHER" id="PTHR11404">
    <property type="entry name" value="SUPEROXIDE DISMUTASE 2"/>
    <property type="match status" value="1"/>
</dbReference>
<dbReference type="InterPro" id="IPR001189">
    <property type="entry name" value="Mn/Fe_SOD"/>
</dbReference>